<evidence type="ECO:0000256" key="1">
    <source>
        <dbReference type="ARBA" id="ARBA00022658"/>
    </source>
</evidence>
<accession>A0AAD6TI12</accession>
<dbReference type="GO" id="GO:0005085">
    <property type="term" value="F:guanyl-nucleotide exchange factor activity"/>
    <property type="evidence" value="ECO:0007669"/>
    <property type="project" value="TreeGrafter"/>
</dbReference>
<dbReference type="InterPro" id="IPR058923">
    <property type="entry name" value="RCC1-like_dom"/>
</dbReference>
<dbReference type="PROSITE" id="PS00625">
    <property type="entry name" value="RCC1_1"/>
    <property type="match status" value="1"/>
</dbReference>
<dbReference type="PANTHER" id="PTHR45982:SF1">
    <property type="entry name" value="REGULATOR OF CHROMOSOME CONDENSATION"/>
    <property type="match status" value="1"/>
</dbReference>
<dbReference type="PROSITE" id="PS00626">
    <property type="entry name" value="RCC1_2"/>
    <property type="match status" value="3"/>
</dbReference>
<evidence type="ECO:0000313" key="7">
    <source>
        <dbReference type="Proteomes" id="UP001218188"/>
    </source>
</evidence>
<evidence type="ECO:0000256" key="2">
    <source>
        <dbReference type="ARBA" id="ARBA00022737"/>
    </source>
</evidence>
<dbReference type="AlphaFoldDB" id="A0AAD6TI12"/>
<feature type="compositionally biased region" description="Low complexity" evidence="4">
    <location>
        <begin position="13"/>
        <end position="24"/>
    </location>
</feature>
<comment type="caution">
    <text evidence="6">The sequence shown here is derived from an EMBL/GenBank/DDBJ whole genome shotgun (WGS) entry which is preliminary data.</text>
</comment>
<dbReference type="Gene3D" id="2.130.10.30">
    <property type="entry name" value="Regulator of chromosome condensation 1/beta-lactamase-inhibitor protein II"/>
    <property type="match status" value="1"/>
</dbReference>
<evidence type="ECO:0000256" key="3">
    <source>
        <dbReference type="PROSITE-ProRule" id="PRU00235"/>
    </source>
</evidence>
<keyword evidence="2" id="KW-0677">Repeat</keyword>
<dbReference type="Proteomes" id="UP001218188">
    <property type="component" value="Unassembled WGS sequence"/>
</dbReference>
<feature type="region of interest" description="Disordered" evidence="4">
    <location>
        <begin position="1"/>
        <end position="93"/>
    </location>
</feature>
<dbReference type="Pfam" id="PF25390">
    <property type="entry name" value="WD40_RLD"/>
    <property type="match status" value="1"/>
</dbReference>
<keyword evidence="7" id="KW-1185">Reference proteome</keyword>
<feature type="repeat" description="RCC1" evidence="3">
    <location>
        <begin position="298"/>
        <end position="354"/>
    </location>
</feature>
<feature type="repeat" description="RCC1" evidence="3">
    <location>
        <begin position="111"/>
        <end position="175"/>
    </location>
</feature>
<feature type="compositionally biased region" description="Low complexity" evidence="4">
    <location>
        <begin position="31"/>
        <end position="40"/>
    </location>
</feature>
<feature type="repeat" description="RCC1" evidence="3">
    <location>
        <begin position="176"/>
        <end position="236"/>
    </location>
</feature>
<organism evidence="6 7">
    <name type="scientific">Mycena alexandri</name>
    <dbReference type="NCBI Taxonomy" id="1745969"/>
    <lineage>
        <taxon>Eukaryota</taxon>
        <taxon>Fungi</taxon>
        <taxon>Dikarya</taxon>
        <taxon>Basidiomycota</taxon>
        <taxon>Agaricomycotina</taxon>
        <taxon>Agaricomycetes</taxon>
        <taxon>Agaricomycetidae</taxon>
        <taxon>Agaricales</taxon>
        <taxon>Marasmiineae</taxon>
        <taxon>Mycenaceae</taxon>
        <taxon>Mycena</taxon>
    </lineage>
</organism>
<dbReference type="EMBL" id="JARJCM010000006">
    <property type="protein sequence ID" value="KAJ7044613.1"/>
    <property type="molecule type" value="Genomic_DNA"/>
</dbReference>
<dbReference type="InterPro" id="IPR000408">
    <property type="entry name" value="Reg_chr_condens"/>
</dbReference>
<dbReference type="SUPFAM" id="SSF50985">
    <property type="entry name" value="RCC1/BLIP-II"/>
    <property type="match status" value="1"/>
</dbReference>
<feature type="domain" description="RCC1-like" evidence="5">
    <location>
        <begin position="112"/>
        <end position="528"/>
    </location>
</feature>
<gene>
    <name evidence="6" type="ORF">C8F04DRAFT_1218200</name>
</gene>
<evidence type="ECO:0000256" key="4">
    <source>
        <dbReference type="SAM" id="MobiDB-lite"/>
    </source>
</evidence>
<feature type="repeat" description="RCC1" evidence="3">
    <location>
        <begin position="355"/>
        <end position="415"/>
    </location>
</feature>
<dbReference type="InterPro" id="IPR009091">
    <property type="entry name" value="RCC1/BLIP-II"/>
</dbReference>
<dbReference type="PANTHER" id="PTHR45982">
    <property type="entry name" value="REGULATOR OF CHROMOSOME CONDENSATION"/>
    <property type="match status" value="1"/>
</dbReference>
<feature type="repeat" description="RCC1" evidence="3">
    <location>
        <begin position="237"/>
        <end position="297"/>
    </location>
</feature>
<feature type="repeat" description="RCC1" evidence="3">
    <location>
        <begin position="481"/>
        <end position="533"/>
    </location>
</feature>
<dbReference type="GO" id="GO:0005737">
    <property type="term" value="C:cytoplasm"/>
    <property type="evidence" value="ECO:0007669"/>
    <property type="project" value="TreeGrafter"/>
</dbReference>
<dbReference type="PRINTS" id="PR00633">
    <property type="entry name" value="RCCNDNSATION"/>
</dbReference>
<evidence type="ECO:0000259" key="5">
    <source>
        <dbReference type="Pfam" id="PF25390"/>
    </source>
</evidence>
<sequence>MPKEAPLRRSSRAPVSKPAPVAKAAPHKAAAKPMSKAKPALKVGKKRAASPERSASPPPKRAKSQAAENVDPTVPARPLKKKRSATLPPHVQAKPYFNPLPSIPETKRPGLQVFAWGAGNFGQFGMGPDFLGEFDKPKKHAWVEEQIEEGTFGPDNAGIETVAAGGMHSIFVDEKGTVWTCGVNDDAALGRTTEGVPDPDSTLTNVPHPLESLVEEKFRAVQVATGDSICVALDNRGEIRVWGSFRANEGSLGFSESARHQFVPIPIAMDLFHKPGDYEKVSSITAGANHILVLTTHGHIFTWGSGQQAQLGRKVLERHQVKGTNPQRVVLDSRALRAVVVGAGIYHSFAVDEAGTVWGWGLNTMGQTGTGLDGPDDETVTMPKVVRNLSKEELGGETVIQIAGGEHHTLFLTSGGKVFACGRSNGSQLGLAKDDEAFKGDSTLEFLAEPVRVTFPDDDDDDPVVQIAAGLHNNMAITKDGALYCWGQGTQGELGVPDVEVETPRMIVRREGGSWAAESVSCGGQHTLGLFRKRQK</sequence>
<dbReference type="InterPro" id="IPR051553">
    <property type="entry name" value="Ran_GTPase-activating"/>
</dbReference>
<protein>
    <submittedName>
        <fullName evidence="6">Regulator of chromosome condensation 1/beta-lactamase-inhibitor protein II</fullName>
    </submittedName>
</protein>
<proteinExistence type="predicted"/>
<reference evidence="6" key="1">
    <citation type="submission" date="2023-03" db="EMBL/GenBank/DDBJ databases">
        <title>Massive genome expansion in bonnet fungi (Mycena s.s.) driven by repeated elements and novel gene families across ecological guilds.</title>
        <authorList>
            <consortium name="Lawrence Berkeley National Laboratory"/>
            <person name="Harder C.B."/>
            <person name="Miyauchi S."/>
            <person name="Viragh M."/>
            <person name="Kuo A."/>
            <person name="Thoen E."/>
            <person name="Andreopoulos B."/>
            <person name="Lu D."/>
            <person name="Skrede I."/>
            <person name="Drula E."/>
            <person name="Henrissat B."/>
            <person name="Morin E."/>
            <person name="Kohler A."/>
            <person name="Barry K."/>
            <person name="LaButti K."/>
            <person name="Morin E."/>
            <person name="Salamov A."/>
            <person name="Lipzen A."/>
            <person name="Mereny Z."/>
            <person name="Hegedus B."/>
            <person name="Baldrian P."/>
            <person name="Stursova M."/>
            <person name="Weitz H."/>
            <person name="Taylor A."/>
            <person name="Grigoriev I.V."/>
            <person name="Nagy L.G."/>
            <person name="Martin F."/>
            <person name="Kauserud H."/>
        </authorList>
    </citation>
    <scope>NUCLEOTIDE SEQUENCE</scope>
    <source>
        <strain evidence="6">CBHHK200</strain>
    </source>
</reference>
<name>A0AAD6TI12_9AGAR</name>
<evidence type="ECO:0000313" key="6">
    <source>
        <dbReference type="EMBL" id="KAJ7044613.1"/>
    </source>
</evidence>
<feature type="repeat" description="RCC1" evidence="3">
    <location>
        <begin position="416"/>
        <end position="480"/>
    </location>
</feature>
<dbReference type="PROSITE" id="PS50012">
    <property type="entry name" value="RCC1_3"/>
    <property type="match status" value="7"/>
</dbReference>
<keyword evidence="1" id="KW-0344">Guanine-nucleotide releasing factor</keyword>